<dbReference type="EMBL" id="FUWR01000006">
    <property type="protein sequence ID" value="SJZ70108.1"/>
    <property type="molecule type" value="Genomic_DNA"/>
</dbReference>
<dbReference type="STRING" id="115783.SAMN02745119_01388"/>
<keyword evidence="1" id="KW-0238">DNA-binding</keyword>
<accession>A0A1T4MU00</accession>
<name>A0A1T4MU00_9BACT</name>
<proteinExistence type="predicted"/>
<dbReference type="RefSeq" id="WP_161947442.1">
    <property type="nucleotide sequence ID" value="NZ_FUWR01000006.1"/>
</dbReference>
<evidence type="ECO:0000313" key="2">
    <source>
        <dbReference type="Proteomes" id="UP000190102"/>
    </source>
</evidence>
<protein>
    <submittedName>
        <fullName evidence="1">Winged helix-turn-helix DNA-binding</fullName>
    </submittedName>
</protein>
<dbReference type="AlphaFoldDB" id="A0A1T4MU00"/>
<dbReference type="GO" id="GO:0003677">
    <property type="term" value="F:DNA binding"/>
    <property type="evidence" value="ECO:0007669"/>
    <property type="project" value="UniProtKB-KW"/>
</dbReference>
<dbReference type="SUPFAM" id="SSF46785">
    <property type="entry name" value="Winged helix' DNA-binding domain"/>
    <property type="match status" value="1"/>
</dbReference>
<gene>
    <name evidence="1" type="ORF">SAMN02745119_01388</name>
</gene>
<dbReference type="Pfam" id="PF13412">
    <property type="entry name" value="HTH_24"/>
    <property type="match status" value="1"/>
</dbReference>
<dbReference type="InterPro" id="IPR036390">
    <property type="entry name" value="WH_DNA-bd_sf"/>
</dbReference>
<dbReference type="InterPro" id="IPR036388">
    <property type="entry name" value="WH-like_DNA-bd_sf"/>
</dbReference>
<evidence type="ECO:0000313" key="1">
    <source>
        <dbReference type="EMBL" id="SJZ70108.1"/>
    </source>
</evidence>
<reference evidence="2" key="1">
    <citation type="submission" date="2017-02" db="EMBL/GenBank/DDBJ databases">
        <authorList>
            <person name="Varghese N."/>
            <person name="Submissions S."/>
        </authorList>
    </citation>
    <scope>NUCLEOTIDE SEQUENCE [LARGE SCALE GENOMIC DNA]</scope>
    <source>
        <strain evidence="2">ATCC BAA-34</strain>
    </source>
</reference>
<organism evidence="1 2">
    <name type="scientific">Trichlorobacter thiogenes</name>
    <dbReference type="NCBI Taxonomy" id="115783"/>
    <lineage>
        <taxon>Bacteria</taxon>
        <taxon>Pseudomonadati</taxon>
        <taxon>Thermodesulfobacteriota</taxon>
        <taxon>Desulfuromonadia</taxon>
        <taxon>Geobacterales</taxon>
        <taxon>Geobacteraceae</taxon>
        <taxon>Trichlorobacter</taxon>
    </lineage>
</organism>
<keyword evidence="2" id="KW-1185">Reference proteome</keyword>
<dbReference type="Proteomes" id="UP000190102">
    <property type="component" value="Unassembled WGS sequence"/>
</dbReference>
<dbReference type="Gene3D" id="1.10.10.10">
    <property type="entry name" value="Winged helix-like DNA-binding domain superfamily/Winged helix DNA-binding domain"/>
    <property type="match status" value="1"/>
</dbReference>
<sequence length="205" mass="23244">MNKTKLSSLDDYTLFRLLCELEQGTVYSQRELARRLDSALGLVNNYLKTASAKGWVRVKELSSNRCTYHITAKGTAELRRLAFLHSRYLDRIIPVVLQEYRQLCRQFKDEGVERVALCGIDGCAELAWLALHEVGIEVALVMDTDATDELFMGREVVSLARAMLSGMYKVLISSRNRADLLYHALLDLGTDPMSIKVPVVFLENR</sequence>